<keyword evidence="2" id="KW-0472">Membrane</keyword>
<feature type="compositionally biased region" description="Basic and acidic residues" evidence="1">
    <location>
        <begin position="60"/>
        <end position="99"/>
    </location>
</feature>
<accession>A0A5A7MCB4</accession>
<dbReference type="AlphaFoldDB" id="A0A5A7MCB4"/>
<evidence type="ECO:0000313" key="4">
    <source>
        <dbReference type="Proteomes" id="UP000323105"/>
    </source>
</evidence>
<proteinExistence type="predicted"/>
<name>A0A5A7MCB4_COMTE</name>
<reference evidence="3 4" key="1">
    <citation type="journal article" date="2019" name="Microbiol. Resour. Announc.">
        <title>Draft Genome Sequence of Comamonas testosteroni TA441, a Bacterium That Has a Cryptic Phenol Degradation Gene Cluster.</title>
        <authorList>
            <person name="Arai H."/>
            <person name="Ishii M."/>
        </authorList>
    </citation>
    <scope>NUCLEOTIDE SEQUENCE [LARGE SCALE GENOMIC DNA]</scope>
    <source>
        <strain evidence="3 4">TA441</strain>
    </source>
</reference>
<dbReference type="EMBL" id="BKBW01000004">
    <property type="protein sequence ID" value="GEQ75322.1"/>
    <property type="molecule type" value="Genomic_DNA"/>
</dbReference>
<dbReference type="Proteomes" id="UP000323105">
    <property type="component" value="Unassembled WGS sequence"/>
</dbReference>
<protein>
    <submittedName>
        <fullName evidence="3">Uncharacterized protein</fullName>
    </submittedName>
</protein>
<keyword evidence="2" id="KW-1133">Transmembrane helix</keyword>
<feature type="region of interest" description="Disordered" evidence="1">
    <location>
        <begin position="56"/>
        <end position="99"/>
    </location>
</feature>
<evidence type="ECO:0000313" key="3">
    <source>
        <dbReference type="EMBL" id="GEQ75322.1"/>
    </source>
</evidence>
<sequence length="149" mass="16948">MARYMAEQSDSGFLTDVFKIALGVFIGGLLAALAYTKYMAWEVEYSLRQATAEMQKQAKQRAELSRKQAEEERQRREAAESERAAREGQRAADAAQRQRHEADMRAAWSQIYRPSPACQADQMTLTCANAHAAAHKRFIEIYGEMPPRF</sequence>
<comment type="caution">
    <text evidence="3">The sequence shown here is derived from an EMBL/GenBank/DDBJ whole genome shotgun (WGS) entry which is preliminary data.</text>
</comment>
<evidence type="ECO:0000256" key="1">
    <source>
        <dbReference type="SAM" id="MobiDB-lite"/>
    </source>
</evidence>
<evidence type="ECO:0000256" key="2">
    <source>
        <dbReference type="SAM" id="Phobius"/>
    </source>
</evidence>
<feature type="transmembrane region" description="Helical" evidence="2">
    <location>
        <begin position="20"/>
        <end position="38"/>
    </location>
</feature>
<keyword evidence="2" id="KW-0812">Transmembrane</keyword>
<gene>
    <name evidence="3" type="ORF">CTTA_2327</name>
</gene>
<organism evidence="3 4">
    <name type="scientific">Comamonas testosteroni</name>
    <name type="common">Pseudomonas testosteroni</name>
    <dbReference type="NCBI Taxonomy" id="285"/>
    <lineage>
        <taxon>Bacteria</taxon>
        <taxon>Pseudomonadati</taxon>
        <taxon>Pseudomonadota</taxon>
        <taxon>Betaproteobacteria</taxon>
        <taxon>Burkholderiales</taxon>
        <taxon>Comamonadaceae</taxon>
        <taxon>Comamonas</taxon>
    </lineage>
</organism>